<dbReference type="SUPFAM" id="SSF140423">
    <property type="entry name" value="MW0975(SA0943)-like"/>
    <property type="match status" value="1"/>
</dbReference>
<dbReference type="EMBL" id="QWEG01000025">
    <property type="protein sequence ID" value="RHW31149.1"/>
    <property type="molecule type" value="Genomic_DNA"/>
</dbReference>
<sequence>MKKLFFLLAATVLALTGCLGQKSPEERMYEVMENAVSAEKEFEAQQNPLVDLEKKENELFDKIIGLGMKEKAQIEKLSDEALSLAAKRKDHIEKEKESIQESRNQFKEASSTLEKIKDPELKEKAVFLIKTMNERYDAHKTLYDEYKKAIEGDEDLYNSLKSEDITLEDLEKKVNSVNAHYSKVLEANEKFNKLTETYNQEKLAFYKMAGLDGDS</sequence>
<evidence type="ECO:0000313" key="2">
    <source>
        <dbReference type="EMBL" id="RHW31149.1"/>
    </source>
</evidence>
<keyword evidence="3" id="KW-1185">Reference proteome</keyword>
<organism evidence="2 3">
    <name type="scientific">Neobacillus notoginsengisoli</name>
    <dbReference type="NCBI Taxonomy" id="1578198"/>
    <lineage>
        <taxon>Bacteria</taxon>
        <taxon>Bacillati</taxon>
        <taxon>Bacillota</taxon>
        <taxon>Bacilli</taxon>
        <taxon>Bacillales</taxon>
        <taxon>Bacillaceae</taxon>
        <taxon>Neobacillus</taxon>
    </lineage>
</organism>
<dbReference type="PROSITE" id="PS51257">
    <property type="entry name" value="PROKAR_LIPOPROTEIN"/>
    <property type="match status" value="1"/>
</dbReference>
<evidence type="ECO:0008006" key="4">
    <source>
        <dbReference type="Google" id="ProtNLM"/>
    </source>
</evidence>
<reference evidence="2 3" key="1">
    <citation type="journal article" date="2017" name="Int. J. Syst. Evol. Microbiol.">
        <title>Bacillus notoginsengisoli sp. nov., a novel bacterium isolated from the rhizosphere of Panax notoginseng.</title>
        <authorList>
            <person name="Zhang M.Y."/>
            <person name="Cheng J."/>
            <person name="Cai Y."/>
            <person name="Zhang T.Y."/>
            <person name="Wu Y.Y."/>
            <person name="Manikprabhu D."/>
            <person name="Li W.J."/>
            <person name="Zhang Y.X."/>
        </authorList>
    </citation>
    <scope>NUCLEOTIDE SEQUENCE [LARGE SCALE GENOMIC DNA]</scope>
    <source>
        <strain evidence="2 3">JCM 30743</strain>
    </source>
</reference>
<feature type="coiled-coil region" evidence="1">
    <location>
        <begin position="89"/>
        <end position="187"/>
    </location>
</feature>
<evidence type="ECO:0000256" key="1">
    <source>
        <dbReference type="SAM" id="Coils"/>
    </source>
</evidence>
<proteinExistence type="predicted"/>
<evidence type="ECO:0000313" key="3">
    <source>
        <dbReference type="Proteomes" id="UP000284416"/>
    </source>
</evidence>
<dbReference type="InterPro" id="IPR019454">
    <property type="entry name" value="Lipoprot_YkyA-like"/>
</dbReference>
<protein>
    <recommendedName>
        <fullName evidence="4">Cell-wall binding lipoprotein</fullName>
    </recommendedName>
</protein>
<accession>A0A417YEQ7</accession>
<dbReference type="Pfam" id="PF10368">
    <property type="entry name" value="YkyA"/>
    <property type="match status" value="1"/>
</dbReference>
<dbReference type="InterPro" id="IPR036785">
    <property type="entry name" value="YkyA-like_sf"/>
</dbReference>
<gene>
    <name evidence="2" type="ORF">D1B31_22775</name>
</gene>
<dbReference type="AlphaFoldDB" id="A0A417YEQ7"/>
<name>A0A417YEQ7_9BACI</name>
<dbReference type="Gene3D" id="1.20.120.570">
    <property type="entry name" value="YkyA-like"/>
    <property type="match status" value="1"/>
</dbReference>
<dbReference type="Proteomes" id="UP000284416">
    <property type="component" value="Unassembled WGS sequence"/>
</dbReference>
<comment type="caution">
    <text evidence="2">The sequence shown here is derived from an EMBL/GenBank/DDBJ whole genome shotgun (WGS) entry which is preliminary data.</text>
</comment>
<keyword evidence="1" id="KW-0175">Coiled coil</keyword>